<evidence type="ECO:0000256" key="2">
    <source>
        <dbReference type="ARBA" id="ARBA00023125"/>
    </source>
</evidence>
<accession>A0ABT4X3U5</accession>
<gene>
    <name evidence="5" type="ORF">PJ311_09520</name>
</gene>
<dbReference type="InterPro" id="IPR000843">
    <property type="entry name" value="HTH_LacI"/>
</dbReference>
<dbReference type="PRINTS" id="PR00036">
    <property type="entry name" value="HTHLACI"/>
</dbReference>
<dbReference type="Pfam" id="PF00356">
    <property type="entry name" value="LacI"/>
    <property type="match status" value="1"/>
</dbReference>
<dbReference type="Pfam" id="PF13377">
    <property type="entry name" value="Peripla_BP_3"/>
    <property type="match status" value="1"/>
</dbReference>
<keyword evidence="6" id="KW-1185">Reference proteome</keyword>
<dbReference type="PANTHER" id="PTHR30146">
    <property type="entry name" value="LACI-RELATED TRANSCRIPTIONAL REPRESSOR"/>
    <property type="match status" value="1"/>
</dbReference>
<dbReference type="GO" id="GO:0003677">
    <property type="term" value="F:DNA binding"/>
    <property type="evidence" value="ECO:0007669"/>
    <property type="project" value="UniProtKB-KW"/>
</dbReference>
<evidence type="ECO:0000313" key="5">
    <source>
        <dbReference type="EMBL" id="MDA7026845.1"/>
    </source>
</evidence>
<dbReference type="CDD" id="cd01544">
    <property type="entry name" value="PBP1_GalR"/>
    <property type="match status" value="1"/>
</dbReference>
<dbReference type="PANTHER" id="PTHR30146:SF149">
    <property type="entry name" value="HTH-TYPE TRANSCRIPTIONAL REGULATOR EBGR"/>
    <property type="match status" value="1"/>
</dbReference>
<feature type="domain" description="HTH lacI-type" evidence="4">
    <location>
        <begin position="2"/>
        <end position="60"/>
    </location>
</feature>
<evidence type="ECO:0000313" key="6">
    <source>
        <dbReference type="Proteomes" id="UP001211894"/>
    </source>
</evidence>
<protein>
    <submittedName>
        <fullName evidence="5">LacI family DNA-binding transcriptional regulator</fullName>
    </submittedName>
</protein>
<name>A0ABT4X3U5_9BACI</name>
<comment type="caution">
    <text evidence="5">The sequence shown here is derived from an EMBL/GenBank/DDBJ whole genome shotgun (WGS) entry which is preliminary data.</text>
</comment>
<dbReference type="RefSeq" id="WP_271340700.1">
    <property type="nucleotide sequence ID" value="NZ_JAQKAB010000005.1"/>
</dbReference>
<dbReference type="PROSITE" id="PS00356">
    <property type="entry name" value="HTH_LACI_1"/>
    <property type="match status" value="1"/>
</dbReference>
<dbReference type="InterPro" id="IPR028082">
    <property type="entry name" value="Peripla_BP_I"/>
</dbReference>
<keyword evidence="2 5" id="KW-0238">DNA-binding</keyword>
<organism evidence="5 6">
    <name type="scientific">Bacillus changyiensis</name>
    <dbReference type="NCBI Taxonomy" id="3004103"/>
    <lineage>
        <taxon>Bacteria</taxon>
        <taxon>Bacillati</taxon>
        <taxon>Bacillota</taxon>
        <taxon>Bacilli</taxon>
        <taxon>Bacillales</taxon>
        <taxon>Bacillaceae</taxon>
        <taxon>Bacillus</taxon>
    </lineage>
</organism>
<dbReference type="InterPro" id="IPR010982">
    <property type="entry name" value="Lambda_DNA-bd_dom_sf"/>
</dbReference>
<sequence length="351" mass="39397">MATIREIAEKAGVSTATVSRLLNHDPTLSITEETKKRVLEIAAELQYKPTRKKNNQNLKRSSLKEYRIGVILSTTEEDELNDPYFQQIRLGIEQACKQFSLTIGSLLRIKRDQPFPDLNELDGLIVVGSVITEDISHYFYKNENIVFVDNSNPCKGYDLVNIDLEKATIEVMNTLFNSGHKTIGYMGGEQTVKSITGKTDIEVDEIRKATFIKVMQEKGLYNPKHVLTGDWNPNSGYQLMKELIESGGLPDAMIIGSDPMAIGAIRMLNETGIRVPDDLSVISFDDIESAAYLNPPLSSVKIYPDELGKSAVKLLADRIFYNRTIPVKVILDTKLILRESSRNPQTSQEHM</sequence>
<evidence type="ECO:0000256" key="3">
    <source>
        <dbReference type="ARBA" id="ARBA00023163"/>
    </source>
</evidence>
<dbReference type="SUPFAM" id="SSF47413">
    <property type="entry name" value="lambda repressor-like DNA-binding domains"/>
    <property type="match status" value="1"/>
</dbReference>
<dbReference type="Gene3D" id="3.40.50.2300">
    <property type="match status" value="2"/>
</dbReference>
<dbReference type="Gene3D" id="1.10.260.40">
    <property type="entry name" value="lambda repressor-like DNA-binding domains"/>
    <property type="match status" value="1"/>
</dbReference>
<keyword evidence="1" id="KW-0805">Transcription regulation</keyword>
<dbReference type="CDD" id="cd01392">
    <property type="entry name" value="HTH_LacI"/>
    <property type="match status" value="1"/>
</dbReference>
<evidence type="ECO:0000259" key="4">
    <source>
        <dbReference type="PROSITE" id="PS50932"/>
    </source>
</evidence>
<reference evidence="5 6" key="1">
    <citation type="submission" date="2023-01" db="EMBL/GenBank/DDBJ databases">
        <title>Bacillus changyiensis sp. nov., isolated from a coastal deposit.</title>
        <authorList>
            <person name="Xiao G."/>
            <person name="Lai Q."/>
            <person name="Hu Z."/>
            <person name="Shao Z."/>
        </authorList>
    </citation>
    <scope>NUCLEOTIDE SEQUENCE [LARGE SCALE GENOMIC DNA]</scope>
    <source>
        <strain evidence="5 6">CLL-7-23</strain>
    </source>
</reference>
<dbReference type="SUPFAM" id="SSF53822">
    <property type="entry name" value="Periplasmic binding protein-like I"/>
    <property type="match status" value="1"/>
</dbReference>
<dbReference type="SMART" id="SM00354">
    <property type="entry name" value="HTH_LACI"/>
    <property type="match status" value="1"/>
</dbReference>
<dbReference type="Proteomes" id="UP001211894">
    <property type="component" value="Unassembled WGS sequence"/>
</dbReference>
<keyword evidence="3" id="KW-0804">Transcription</keyword>
<dbReference type="PROSITE" id="PS50932">
    <property type="entry name" value="HTH_LACI_2"/>
    <property type="match status" value="1"/>
</dbReference>
<evidence type="ECO:0000256" key="1">
    <source>
        <dbReference type="ARBA" id="ARBA00023015"/>
    </source>
</evidence>
<dbReference type="EMBL" id="JAQKAB010000005">
    <property type="protein sequence ID" value="MDA7026845.1"/>
    <property type="molecule type" value="Genomic_DNA"/>
</dbReference>
<dbReference type="InterPro" id="IPR046335">
    <property type="entry name" value="LacI/GalR-like_sensor"/>
</dbReference>
<proteinExistence type="predicted"/>